<reference evidence="2" key="1">
    <citation type="submission" date="2010-02" db="EMBL/GenBank/DDBJ databases">
        <title>Complete sequence of Ferroglobus placidus DSM 10642.</title>
        <authorList>
            <consortium name="US DOE Joint Genome Institute"/>
            <person name="Lucas S."/>
            <person name="Copeland A."/>
            <person name="Lapidus A."/>
            <person name="Cheng J.-F."/>
            <person name="Bruce D."/>
            <person name="Goodwin L."/>
            <person name="Pitluck S."/>
            <person name="Saunders E."/>
            <person name="Brettin T."/>
            <person name="Detter J.C."/>
            <person name="Han C."/>
            <person name="Tapia R."/>
            <person name="Larimer F."/>
            <person name="Land M."/>
            <person name="Hauser L."/>
            <person name="Kyrpides N."/>
            <person name="Ivanova N."/>
            <person name="Holmes D."/>
            <person name="Lovley D."/>
            <person name="Kyrpides N."/>
            <person name="Anderson I.J."/>
            <person name="Woyke T."/>
        </authorList>
    </citation>
    <scope>NUCLEOTIDE SEQUENCE [LARGE SCALE GENOMIC DNA]</scope>
    <source>
        <strain evidence="2">DSM 10642 / AEDII12DO</strain>
    </source>
</reference>
<dbReference type="KEGG" id="fpl:Ferp_0884"/>
<sequence>MKCGDCEYFLPDYKNAGMCVISSDKICASRGCTGLPFRRVFAHDEACEKFRKKS</sequence>
<protein>
    <submittedName>
        <fullName evidence="1">Uncharacterized protein</fullName>
    </submittedName>
</protein>
<proteinExistence type="predicted"/>
<evidence type="ECO:0000313" key="2">
    <source>
        <dbReference type="Proteomes" id="UP000002613"/>
    </source>
</evidence>
<dbReference type="EMBL" id="CP001899">
    <property type="protein sequence ID" value="ADC65052.1"/>
    <property type="molecule type" value="Genomic_DNA"/>
</dbReference>
<dbReference type="AlphaFoldDB" id="D3RX39"/>
<evidence type="ECO:0000313" key="1">
    <source>
        <dbReference type="EMBL" id="ADC65052.1"/>
    </source>
</evidence>
<dbReference type="RefSeq" id="WP_012965395.1">
    <property type="nucleotide sequence ID" value="NC_013849.1"/>
</dbReference>
<gene>
    <name evidence="1" type="ordered locus">Ferp_0884</name>
</gene>
<dbReference type="HOGENOM" id="CLU_3038895_0_0_2"/>
<organism evidence="1 2">
    <name type="scientific">Ferroglobus placidus (strain DSM 10642 / AEDII12DO)</name>
    <dbReference type="NCBI Taxonomy" id="589924"/>
    <lineage>
        <taxon>Archaea</taxon>
        <taxon>Methanobacteriati</taxon>
        <taxon>Methanobacteriota</taxon>
        <taxon>Archaeoglobi</taxon>
        <taxon>Archaeoglobales</taxon>
        <taxon>Archaeoglobaceae</taxon>
        <taxon>Ferroglobus</taxon>
    </lineage>
</organism>
<dbReference type="STRING" id="589924.Ferp_0884"/>
<dbReference type="Proteomes" id="UP000002613">
    <property type="component" value="Chromosome"/>
</dbReference>
<dbReference type="GeneID" id="54763207"/>
<name>D3RX39_FERPA</name>
<keyword evidence="2" id="KW-1185">Reference proteome</keyword>
<dbReference type="OrthoDB" id="374727at2157"/>
<reference evidence="1 2" key="2">
    <citation type="journal article" date="2011" name="Stand. Genomic Sci.">
        <title>Complete genome sequence of Ferroglobus placidus AEDII12DO.</title>
        <authorList>
            <person name="Anderson I."/>
            <person name="Risso C."/>
            <person name="Holmes D."/>
            <person name="Lucas S."/>
            <person name="Copeland A."/>
            <person name="Lapidus A."/>
            <person name="Cheng J.F."/>
            <person name="Bruce D."/>
            <person name="Goodwin L."/>
            <person name="Pitluck S."/>
            <person name="Saunders E."/>
            <person name="Brettin T."/>
            <person name="Detter J.C."/>
            <person name="Han C."/>
            <person name="Tapia R."/>
            <person name="Larimer F."/>
            <person name="Land M."/>
            <person name="Hauser L."/>
            <person name="Woyke T."/>
            <person name="Lovley D."/>
            <person name="Kyrpides N."/>
            <person name="Ivanova N."/>
        </authorList>
    </citation>
    <scope>NUCLEOTIDE SEQUENCE [LARGE SCALE GENOMIC DNA]</scope>
    <source>
        <strain evidence="2">DSM 10642 / AEDII12DO</strain>
    </source>
</reference>
<dbReference type="PaxDb" id="589924-Ferp_0884"/>
<accession>D3RX39</accession>